<accession>A0AAX6FKF1</accession>
<evidence type="ECO:0000256" key="1">
    <source>
        <dbReference type="SAM" id="MobiDB-lite"/>
    </source>
</evidence>
<gene>
    <name evidence="2" type="ORF">M6B38_414245</name>
</gene>
<comment type="caution">
    <text evidence="2">The sequence shown here is derived from an EMBL/GenBank/DDBJ whole genome shotgun (WGS) entry which is preliminary data.</text>
</comment>
<reference evidence="2" key="1">
    <citation type="journal article" date="2023" name="GigaByte">
        <title>Genome assembly of the bearded iris, Iris pallida Lam.</title>
        <authorList>
            <person name="Bruccoleri R.E."/>
            <person name="Oakeley E.J."/>
            <person name="Faust A.M.E."/>
            <person name="Altorfer M."/>
            <person name="Dessus-Babus S."/>
            <person name="Burckhardt D."/>
            <person name="Oertli M."/>
            <person name="Naumann U."/>
            <person name="Petersen F."/>
            <person name="Wong J."/>
        </authorList>
    </citation>
    <scope>NUCLEOTIDE SEQUENCE</scope>
    <source>
        <strain evidence="2">GSM-AAB239-AS_SAM_17_03QT</strain>
    </source>
</reference>
<name>A0AAX6FKF1_IRIPA</name>
<feature type="compositionally biased region" description="Polar residues" evidence="1">
    <location>
        <begin position="76"/>
        <end position="86"/>
    </location>
</feature>
<feature type="region of interest" description="Disordered" evidence="1">
    <location>
        <begin position="62"/>
        <end position="86"/>
    </location>
</feature>
<keyword evidence="3" id="KW-1185">Reference proteome</keyword>
<evidence type="ECO:0000313" key="2">
    <source>
        <dbReference type="EMBL" id="KAJ6816495.1"/>
    </source>
</evidence>
<proteinExistence type="predicted"/>
<reference evidence="2" key="2">
    <citation type="submission" date="2023-04" db="EMBL/GenBank/DDBJ databases">
        <authorList>
            <person name="Bruccoleri R.E."/>
            <person name="Oakeley E.J."/>
            <person name="Faust A.-M."/>
            <person name="Dessus-Babus S."/>
            <person name="Altorfer M."/>
            <person name="Burckhardt D."/>
            <person name="Oertli M."/>
            <person name="Naumann U."/>
            <person name="Petersen F."/>
            <person name="Wong J."/>
        </authorList>
    </citation>
    <scope>NUCLEOTIDE SEQUENCE</scope>
    <source>
        <strain evidence="2">GSM-AAB239-AS_SAM_17_03QT</strain>
        <tissue evidence="2">Leaf</tissue>
    </source>
</reference>
<organism evidence="2 3">
    <name type="scientific">Iris pallida</name>
    <name type="common">Sweet iris</name>
    <dbReference type="NCBI Taxonomy" id="29817"/>
    <lineage>
        <taxon>Eukaryota</taxon>
        <taxon>Viridiplantae</taxon>
        <taxon>Streptophyta</taxon>
        <taxon>Embryophyta</taxon>
        <taxon>Tracheophyta</taxon>
        <taxon>Spermatophyta</taxon>
        <taxon>Magnoliopsida</taxon>
        <taxon>Liliopsida</taxon>
        <taxon>Asparagales</taxon>
        <taxon>Iridaceae</taxon>
        <taxon>Iridoideae</taxon>
        <taxon>Irideae</taxon>
        <taxon>Iris</taxon>
    </lineage>
</organism>
<protein>
    <submittedName>
        <fullName evidence="2">Protein BZR1-like protein 1-like</fullName>
    </submittedName>
</protein>
<evidence type="ECO:0000313" key="3">
    <source>
        <dbReference type="Proteomes" id="UP001140949"/>
    </source>
</evidence>
<dbReference type="AlphaFoldDB" id="A0AAX6FKF1"/>
<dbReference type="EMBL" id="JANAVB010028197">
    <property type="protein sequence ID" value="KAJ6816495.1"/>
    <property type="molecule type" value="Genomic_DNA"/>
</dbReference>
<sequence>MLQPLPALLVEAASSTHQPYQNSDESDVSTMDSGRWVSFQMTSPASPTYNLVNLVASRQQASRGSWRRDAGEGARQLQSLSLRAVG</sequence>
<dbReference type="Proteomes" id="UP001140949">
    <property type="component" value="Unassembled WGS sequence"/>
</dbReference>